<dbReference type="SUPFAM" id="SSF56826">
    <property type="entry name" value="Upper collar protein gp10 (connector protein)"/>
    <property type="match status" value="1"/>
</dbReference>
<dbReference type="Pfam" id="PF05352">
    <property type="entry name" value="Phage_connector"/>
    <property type="match status" value="1"/>
</dbReference>
<sequence length="258" mass="29801">MFEWKNLPDSIDSRFMEDCLFRDGFCVFFKDEVMGYLCLKTMIGGELNVYNIPKSRTAYASNGYNRTLNKDNSVLIFNNMIHTNSVTDIKMFAKRLYECDRTIDVNVKAQKTPVMITCDETQRLTMKNLYAQYEGNEPFIFGGKDLDLKKVQALTTGAPYVADKVHETKMQIWNEAMTYLGISNVSMVKRERLVTDEVSRNMGSVVMSRYSRLNERKEACKKINTMFGLKLDVEYRSDIQAYDDEDLEPTVEEGDANE</sequence>
<dbReference type="Gene3D" id="2.40.500.10">
    <property type="entry name" value="Upper collar protein gp10 (connector protein)"/>
    <property type="match status" value="1"/>
</dbReference>
<accession>A0A8S5MRQ4</accession>
<evidence type="ECO:0000313" key="1">
    <source>
        <dbReference type="EMBL" id="DAD85021.1"/>
    </source>
</evidence>
<dbReference type="InterPro" id="IPR036199">
    <property type="entry name" value="Gp10_sf"/>
</dbReference>
<dbReference type="EMBL" id="BK014971">
    <property type="protein sequence ID" value="DAD85021.1"/>
    <property type="molecule type" value="Genomic_DNA"/>
</dbReference>
<organism evidence="1">
    <name type="scientific">Podoviridae sp. ctV3c15</name>
    <dbReference type="NCBI Taxonomy" id="2826559"/>
    <lineage>
        <taxon>Viruses</taxon>
        <taxon>Duplodnaviria</taxon>
        <taxon>Heunggongvirae</taxon>
        <taxon>Uroviricota</taxon>
        <taxon>Caudoviricetes</taxon>
    </lineage>
</organism>
<name>A0A8S5MRQ4_9CAUD</name>
<dbReference type="Gene3D" id="1.10.246.30">
    <property type="match status" value="1"/>
</dbReference>
<dbReference type="Gene3D" id="3.30.1350.20">
    <property type="entry name" value="Bacteriophage PHI-29 conector. Domain 3"/>
    <property type="match status" value="1"/>
</dbReference>
<protein>
    <submittedName>
        <fullName evidence="1">Upper collar protein</fullName>
    </submittedName>
</protein>
<dbReference type="InterPro" id="IPR008016">
    <property type="entry name" value="Gp10"/>
</dbReference>
<reference evidence="1" key="1">
    <citation type="journal article" date="2021" name="Proc. Natl. Acad. Sci. U.S.A.">
        <title>A Catalog of Tens of Thousands of Viruses from Human Metagenomes Reveals Hidden Associations with Chronic Diseases.</title>
        <authorList>
            <person name="Tisza M.J."/>
            <person name="Buck C.B."/>
        </authorList>
    </citation>
    <scope>NUCLEOTIDE SEQUENCE</scope>
    <source>
        <strain evidence="1">CtV3c15</strain>
    </source>
</reference>
<proteinExistence type="predicted"/>